<feature type="compositionally biased region" description="Polar residues" evidence="2">
    <location>
        <begin position="993"/>
        <end position="1017"/>
    </location>
</feature>
<feature type="region of interest" description="Disordered" evidence="2">
    <location>
        <begin position="938"/>
        <end position="1017"/>
    </location>
</feature>
<feature type="coiled-coil region" evidence="1">
    <location>
        <begin position="673"/>
        <end position="700"/>
    </location>
</feature>
<feature type="compositionally biased region" description="Polar residues" evidence="2">
    <location>
        <begin position="902"/>
        <end position="919"/>
    </location>
</feature>
<dbReference type="Proteomes" id="UP000191285">
    <property type="component" value="Unassembled WGS sequence"/>
</dbReference>
<evidence type="ECO:0000256" key="1">
    <source>
        <dbReference type="SAM" id="Coils"/>
    </source>
</evidence>
<protein>
    <submittedName>
        <fullName evidence="3">Uncharacterized protein</fullName>
    </submittedName>
</protein>
<feature type="region of interest" description="Disordered" evidence="2">
    <location>
        <begin position="620"/>
        <end position="645"/>
    </location>
</feature>
<feature type="compositionally biased region" description="Polar residues" evidence="2">
    <location>
        <begin position="636"/>
        <end position="645"/>
    </location>
</feature>
<feature type="region of interest" description="Disordered" evidence="2">
    <location>
        <begin position="897"/>
        <end position="925"/>
    </location>
</feature>
<comment type="caution">
    <text evidence="3">The sequence shown here is derived from an EMBL/GenBank/DDBJ whole genome shotgun (WGS) entry which is preliminary data.</text>
</comment>
<accession>A0A1V6TTT2</accession>
<dbReference type="OrthoDB" id="5332870at2759"/>
<dbReference type="EMBL" id="MLKD01000002">
    <property type="protein sequence ID" value="OQE29798.1"/>
    <property type="molecule type" value="Genomic_DNA"/>
</dbReference>
<dbReference type="AlphaFoldDB" id="A0A1V6TTT2"/>
<dbReference type="STRING" id="303698.A0A1V6TTT2"/>
<feature type="compositionally biased region" description="Polar residues" evidence="2">
    <location>
        <begin position="966"/>
        <end position="979"/>
    </location>
</feature>
<evidence type="ECO:0000313" key="4">
    <source>
        <dbReference type="Proteomes" id="UP000191285"/>
    </source>
</evidence>
<name>A0A1V6TTT2_9EURO</name>
<proteinExistence type="predicted"/>
<sequence>MFEETLRLAREIERVITAPYVPSLQDLYTLILNLKSSRIKIWAIQKPCQVGLLADVLVDSLSRSRVALPLLSAFATATAFRDALLNRHPVILDTFLQKATDADESEYNTACASMLSSPLPSSIVPPGRLASFITKLVKNMVANPCADTVAPLHSLMNLLEDGSSHFLNEMPEEVMFNLQLEFTKTLRNMEDHMGILLSLATFARIVSAQNNSGIARNQGEIETPAWLLNIQHFFGSKRGQKTLDLVALRVILACSSSSSTLTPYQAAESIRLAVTIIDNIDVSQKNAWVASGSSKIAKLCDKVLRDGLDREIQLMGITFLLSICPIGNLPFEIRNLGLRLLVSRDSRTALTTMAPRFVTRLTHSLAACDESIVYELLRFTVDAVKDHNPNSDSSSNLHVANLLLSSFQQTESQPMISSLLSSASTKDTIASLFDRFPSKASQRHCEGSAICYCAYATLQNKVLRNLFEMFFAATLSQSQNRREVDIIKCFVGRVPLALETCAFTTSDSSNFQTSLSLRDRRDFLTSQLPSRDWRSQVTDTFRQSSEVAHDRMMKKLEDVCVDMERRCYDVEGPLRLVEEDRNKQNFEMQQLQHQNEKLQQDNGQSVQVIYDLRQEMARLEEQAESTARRAEELEASLSSAQNGLHEQISLSDGNLREEKEKSRTRELDLIASCTEKDDRLEEMQGELRRLQAEREDLQFSLNAEVQARESSMETVALLQSETGGHKNLLEQQKLLVSQKEDEVEHLLGSNAELQMQTENMKTMVGLTRFVSYQRELTGCLKMNEQNREIERLHDTLQQAERTSRSDSEAMRQDYDNQISSQATEIKNLQEDNARLHREMQEAATEISKKLQAKDKRMQQLERKVQSMRDEREAKAREFSEAQQHIGRLMGVMGFSAQPAEPKSQQTSSAKKPQETTRQSDAYYDNDDDLQLVQSFESMSSNLDGPTPKRPRGNRISQPELVPSRTRGVSASKSSPQAPESTRRSTRQPLANAGLNSPNKTPPASTLKHQSMPKTTGNFEENCLQDLDLDMDLEFSRDFIYTNSALSDPAPNEHGWR</sequence>
<feature type="compositionally biased region" description="Basic and acidic residues" evidence="2">
    <location>
        <begin position="620"/>
        <end position="632"/>
    </location>
</feature>
<evidence type="ECO:0000256" key="2">
    <source>
        <dbReference type="SAM" id="MobiDB-lite"/>
    </source>
</evidence>
<keyword evidence="4" id="KW-1185">Reference proteome</keyword>
<evidence type="ECO:0000313" key="3">
    <source>
        <dbReference type="EMBL" id="OQE29798.1"/>
    </source>
</evidence>
<gene>
    <name evidence="3" type="ORF">PENSTE_c002G06267</name>
</gene>
<organism evidence="3 4">
    <name type="scientific">Penicillium steckii</name>
    <dbReference type="NCBI Taxonomy" id="303698"/>
    <lineage>
        <taxon>Eukaryota</taxon>
        <taxon>Fungi</taxon>
        <taxon>Dikarya</taxon>
        <taxon>Ascomycota</taxon>
        <taxon>Pezizomycotina</taxon>
        <taxon>Eurotiomycetes</taxon>
        <taxon>Eurotiomycetidae</taxon>
        <taxon>Eurotiales</taxon>
        <taxon>Aspergillaceae</taxon>
        <taxon>Penicillium</taxon>
    </lineage>
</organism>
<feature type="region of interest" description="Disordered" evidence="2">
    <location>
        <begin position="848"/>
        <end position="878"/>
    </location>
</feature>
<reference evidence="4" key="1">
    <citation type="journal article" date="2017" name="Nat. Microbiol.">
        <title>Global analysis of biosynthetic gene clusters reveals vast potential of secondary metabolite production in Penicillium species.</title>
        <authorList>
            <person name="Nielsen J.C."/>
            <person name="Grijseels S."/>
            <person name="Prigent S."/>
            <person name="Ji B."/>
            <person name="Dainat J."/>
            <person name="Nielsen K.F."/>
            <person name="Frisvad J.C."/>
            <person name="Workman M."/>
            <person name="Nielsen J."/>
        </authorList>
    </citation>
    <scope>NUCLEOTIDE SEQUENCE [LARGE SCALE GENOMIC DNA]</scope>
    <source>
        <strain evidence="4">IBT 24891</strain>
    </source>
</reference>
<keyword evidence="1" id="KW-0175">Coiled coil</keyword>